<evidence type="ECO:0000313" key="2">
    <source>
        <dbReference type="Proteomes" id="UP000243459"/>
    </source>
</evidence>
<accession>A0A5P1FP15</accession>
<proteinExistence type="predicted"/>
<dbReference type="Proteomes" id="UP000243459">
    <property type="component" value="Chromosome 1"/>
</dbReference>
<protein>
    <submittedName>
        <fullName evidence="1">Uncharacterized protein</fullName>
    </submittedName>
</protein>
<gene>
    <name evidence="1" type="ORF">A4U43_C01F11040</name>
</gene>
<dbReference type="AlphaFoldDB" id="A0A5P1FP15"/>
<reference evidence="2" key="1">
    <citation type="journal article" date="2017" name="Nat. Commun.">
        <title>The asparagus genome sheds light on the origin and evolution of a young Y chromosome.</title>
        <authorList>
            <person name="Harkess A."/>
            <person name="Zhou J."/>
            <person name="Xu C."/>
            <person name="Bowers J.E."/>
            <person name="Van der Hulst R."/>
            <person name="Ayyampalayam S."/>
            <person name="Mercati F."/>
            <person name="Riccardi P."/>
            <person name="McKain M.R."/>
            <person name="Kakrana A."/>
            <person name="Tang H."/>
            <person name="Ray J."/>
            <person name="Groenendijk J."/>
            <person name="Arikit S."/>
            <person name="Mathioni S.M."/>
            <person name="Nakano M."/>
            <person name="Shan H."/>
            <person name="Telgmann-Rauber A."/>
            <person name="Kanno A."/>
            <person name="Yue Z."/>
            <person name="Chen H."/>
            <person name="Li W."/>
            <person name="Chen Y."/>
            <person name="Xu X."/>
            <person name="Zhang Y."/>
            <person name="Luo S."/>
            <person name="Chen H."/>
            <person name="Gao J."/>
            <person name="Mao Z."/>
            <person name="Pires J.C."/>
            <person name="Luo M."/>
            <person name="Kudrna D."/>
            <person name="Wing R.A."/>
            <person name="Meyers B.C."/>
            <person name="Yi K."/>
            <person name="Kong H."/>
            <person name="Lavrijsen P."/>
            <person name="Sunseri F."/>
            <person name="Falavigna A."/>
            <person name="Ye Y."/>
            <person name="Leebens-Mack J.H."/>
            <person name="Chen G."/>
        </authorList>
    </citation>
    <scope>NUCLEOTIDE SEQUENCE [LARGE SCALE GENOMIC DNA]</scope>
    <source>
        <strain evidence="2">cv. DH0086</strain>
    </source>
</reference>
<organism evidence="1 2">
    <name type="scientific">Asparagus officinalis</name>
    <name type="common">Garden asparagus</name>
    <dbReference type="NCBI Taxonomy" id="4686"/>
    <lineage>
        <taxon>Eukaryota</taxon>
        <taxon>Viridiplantae</taxon>
        <taxon>Streptophyta</taxon>
        <taxon>Embryophyta</taxon>
        <taxon>Tracheophyta</taxon>
        <taxon>Spermatophyta</taxon>
        <taxon>Magnoliopsida</taxon>
        <taxon>Liliopsida</taxon>
        <taxon>Asparagales</taxon>
        <taxon>Asparagaceae</taxon>
        <taxon>Asparagoideae</taxon>
        <taxon>Asparagus</taxon>
    </lineage>
</organism>
<dbReference type="Gramene" id="ONK79862">
    <property type="protein sequence ID" value="ONK79862"/>
    <property type="gene ID" value="A4U43_C01F11040"/>
</dbReference>
<keyword evidence="2" id="KW-1185">Reference proteome</keyword>
<dbReference type="EMBL" id="CM007381">
    <property type="protein sequence ID" value="ONK79862.1"/>
    <property type="molecule type" value="Genomic_DNA"/>
</dbReference>
<name>A0A5P1FP15_ASPOF</name>
<evidence type="ECO:0000313" key="1">
    <source>
        <dbReference type="EMBL" id="ONK79862.1"/>
    </source>
</evidence>
<sequence>MSRVPRGRSPTTSTDGVLPSYAGELFLAYLQISPVSPFCSPCGIRRDEYYSTSDDFSPIPLTLQFVPGTSTEVAQVVKEG</sequence>